<dbReference type="Pfam" id="PF06725">
    <property type="entry name" value="3D"/>
    <property type="match status" value="1"/>
</dbReference>
<dbReference type="InterPro" id="IPR051933">
    <property type="entry name" value="Resuscitation_pf_RpfB"/>
</dbReference>
<dbReference type="InterPro" id="IPR007137">
    <property type="entry name" value="DUF348"/>
</dbReference>
<keyword evidence="1" id="KW-0732">Signal</keyword>
<name>A0AAT9L9U2_9FIRM</name>
<dbReference type="SUPFAM" id="SSF50685">
    <property type="entry name" value="Barwin-like endoglucanases"/>
    <property type="match status" value="1"/>
</dbReference>
<evidence type="ECO:0000259" key="3">
    <source>
        <dbReference type="SMART" id="SM01208"/>
    </source>
</evidence>
<dbReference type="CDD" id="cd22786">
    <property type="entry name" value="DPBB_YuiC-like"/>
    <property type="match status" value="1"/>
</dbReference>
<reference evidence="4" key="1">
    <citation type="submission" date="2020-10" db="EMBL/GenBank/DDBJ databases">
        <authorList>
            <person name="Kadnikov V."/>
            <person name="Beletsky A.V."/>
            <person name="Mardanov A.V."/>
            <person name="Karnachuk O.V."/>
            <person name="Ravin N.V."/>
        </authorList>
    </citation>
    <scope>NUCLEOTIDE SEQUENCE</scope>
    <source>
        <strain evidence="4">Bu02</strain>
    </source>
</reference>
<dbReference type="AlphaFoldDB" id="A0AAT9L9U2"/>
<dbReference type="Gene3D" id="2.20.230.10">
    <property type="entry name" value="Resuscitation-promoting factor rpfb"/>
    <property type="match status" value="1"/>
</dbReference>
<evidence type="ECO:0000256" key="1">
    <source>
        <dbReference type="ARBA" id="ARBA00022729"/>
    </source>
</evidence>
<dbReference type="KEGG" id="fcz:IMF26_06810"/>
<protein>
    <submittedName>
        <fullName evidence="4">G5 domain-containing protein</fullName>
    </submittedName>
</protein>
<feature type="transmembrane region" description="Helical" evidence="2">
    <location>
        <begin position="14"/>
        <end position="35"/>
    </location>
</feature>
<dbReference type="InterPro" id="IPR036908">
    <property type="entry name" value="RlpA-like_sf"/>
</dbReference>
<keyword evidence="2" id="KW-1133">Transmembrane helix</keyword>
<evidence type="ECO:0000256" key="2">
    <source>
        <dbReference type="SAM" id="Phobius"/>
    </source>
</evidence>
<dbReference type="PANTHER" id="PTHR39160">
    <property type="entry name" value="CELL WALL-BINDING PROTEIN YOCH"/>
    <property type="match status" value="1"/>
</dbReference>
<keyword evidence="2" id="KW-0812">Transmembrane</keyword>
<evidence type="ECO:0000313" key="4">
    <source>
        <dbReference type="EMBL" id="QUL97812.1"/>
    </source>
</evidence>
<dbReference type="InterPro" id="IPR010611">
    <property type="entry name" value="3D_dom"/>
</dbReference>
<dbReference type="GO" id="GO:0019867">
    <property type="term" value="C:outer membrane"/>
    <property type="evidence" value="ECO:0007669"/>
    <property type="project" value="InterPro"/>
</dbReference>
<dbReference type="Pfam" id="PF03990">
    <property type="entry name" value="DUF348"/>
    <property type="match status" value="2"/>
</dbReference>
<organism evidence="4">
    <name type="scientific">Candidatus Fermentithermobacillus carboniphilus</name>
    <dbReference type="NCBI Taxonomy" id="3085328"/>
    <lineage>
        <taxon>Bacteria</taxon>
        <taxon>Bacillati</taxon>
        <taxon>Bacillota</taxon>
        <taxon>Candidatus Fermentithermobacillia</taxon>
        <taxon>Candidatus Fermentithermobacillales</taxon>
        <taxon>Candidatus Fermentithermobacillaceae</taxon>
        <taxon>Candidatus Fermentithermobacillus</taxon>
    </lineage>
</organism>
<dbReference type="Gene3D" id="2.40.40.10">
    <property type="entry name" value="RlpA-like domain"/>
    <property type="match status" value="1"/>
</dbReference>
<dbReference type="Pfam" id="PF07501">
    <property type="entry name" value="G5"/>
    <property type="match status" value="1"/>
</dbReference>
<dbReference type="InterPro" id="IPR011098">
    <property type="entry name" value="G5_dom"/>
</dbReference>
<dbReference type="SMART" id="SM01208">
    <property type="entry name" value="G5"/>
    <property type="match status" value="1"/>
</dbReference>
<feature type="domain" description="G5" evidence="3">
    <location>
        <begin position="152"/>
        <end position="230"/>
    </location>
</feature>
<dbReference type="GO" id="GO:0009254">
    <property type="term" value="P:peptidoglycan turnover"/>
    <property type="evidence" value="ECO:0007669"/>
    <property type="project" value="InterPro"/>
</dbReference>
<reference evidence="4" key="2">
    <citation type="journal article" date="2023" name="Biology">
        <title>Prokaryotic Life Associated with Coal-Fire Gas Vents Revealed by Metagenomics.</title>
        <authorList>
            <person name="Kadnikov V.V."/>
            <person name="Mardanov A.V."/>
            <person name="Beletsky A.V."/>
            <person name="Karnachuk O.V."/>
            <person name="Ravin N.V."/>
        </authorList>
    </citation>
    <scope>NUCLEOTIDE SEQUENCE</scope>
    <source>
        <strain evidence="4">Bu02</strain>
    </source>
</reference>
<keyword evidence="2" id="KW-0472">Membrane</keyword>
<accession>A0AAT9L9U2</accession>
<dbReference type="GO" id="GO:0004553">
    <property type="term" value="F:hydrolase activity, hydrolyzing O-glycosyl compounds"/>
    <property type="evidence" value="ECO:0007669"/>
    <property type="project" value="InterPro"/>
</dbReference>
<proteinExistence type="predicted"/>
<gene>
    <name evidence="4" type="ORF">IMF26_06810</name>
</gene>
<sequence>MQNWRFSQLDKTPFIKYVPLAVVLLAVGSCAGLVVTNSRQNVVISAPDREVYLTIRPSTVKDVLNQAEISLGPGDSVYPSLDTQTKDGMRITVERAKPVFVISGDRISTVFTSERNVGKVLELAKVSLAAEDKVVPGIDQEVPPDGTIRVVKVTYGEVTVDEKLPFDTEKREDSSLEAGLVRVYREGTPGIVRVTYTVKYEDGKEVSRQEKSRVKVKDPTPRILLVGTKREVSRGGQNIRFERALEVMATAYCPCSKCCGPYANGYTHTGVPAKRGVIAVDPKVIPLGTRVYVDGYGFGVAADTGSAIKGQRIDVCFDTHEEALAWGKRKVKVFILR</sequence>
<dbReference type="PANTHER" id="PTHR39160:SF4">
    <property type="entry name" value="RESUSCITATION-PROMOTING FACTOR RPFB"/>
    <property type="match status" value="1"/>
</dbReference>
<dbReference type="EMBL" id="CP062796">
    <property type="protein sequence ID" value="QUL97812.1"/>
    <property type="molecule type" value="Genomic_DNA"/>
</dbReference>